<keyword evidence="4" id="KW-1185">Reference proteome</keyword>
<dbReference type="Gene3D" id="3.40.350.10">
    <property type="entry name" value="Creatinase/prolidase N-terminal domain"/>
    <property type="match status" value="1"/>
</dbReference>
<dbReference type="InterPro" id="IPR029149">
    <property type="entry name" value="Creatin/AminoP/Spt16_N"/>
</dbReference>
<dbReference type="SUPFAM" id="SSF55920">
    <property type="entry name" value="Creatinase/aminopeptidase"/>
    <property type="match status" value="1"/>
</dbReference>
<evidence type="ECO:0000313" key="3">
    <source>
        <dbReference type="EMBL" id="RIH65020.1"/>
    </source>
</evidence>
<evidence type="ECO:0000259" key="1">
    <source>
        <dbReference type="Pfam" id="PF00557"/>
    </source>
</evidence>
<feature type="domain" description="Creatinase N-terminal" evidence="2">
    <location>
        <begin position="12"/>
        <end position="158"/>
    </location>
</feature>
<dbReference type="InterPro" id="IPR036005">
    <property type="entry name" value="Creatinase/aminopeptidase-like"/>
</dbReference>
<organism evidence="3 4">
    <name type="scientific">Mariniphaga sediminis</name>
    <dbReference type="NCBI Taxonomy" id="1628158"/>
    <lineage>
        <taxon>Bacteria</taxon>
        <taxon>Pseudomonadati</taxon>
        <taxon>Bacteroidota</taxon>
        <taxon>Bacteroidia</taxon>
        <taxon>Marinilabiliales</taxon>
        <taxon>Prolixibacteraceae</taxon>
        <taxon>Mariniphaga</taxon>
    </lineage>
</organism>
<keyword evidence="3" id="KW-0645">Protease</keyword>
<proteinExistence type="predicted"/>
<dbReference type="EMBL" id="QWET01000007">
    <property type="protein sequence ID" value="RIH65020.1"/>
    <property type="molecule type" value="Genomic_DNA"/>
</dbReference>
<dbReference type="InterPro" id="IPR000994">
    <property type="entry name" value="Pept_M24"/>
</dbReference>
<dbReference type="PANTHER" id="PTHR46112">
    <property type="entry name" value="AMINOPEPTIDASE"/>
    <property type="match status" value="1"/>
</dbReference>
<gene>
    <name evidence="3" type="ORF">D1164_10550</name>
</gene>
<comment type="caution">
    <text evidence="3">The sequence shown here is derived from an EMBL/GenBank/DDBJ whole genome shotgun (WGS) entry which is preliminary data.</text>
</comment>
<dbReference type="Proteomes" id="UP000266441">
    <property type="component" value="Unassembled WGS sequence"/>
</dbReference>
<dbReference type="Gene3D" id="3.90.230.10">
    <property type="entry name" value="Creatinase/methionine aminopeptidase superfamily"/>
    <property type="match status" value="1"/>
</dbReference>
<name>A0A399D3N1_9BACT</name>
<accession>A0A399D3N1</accession>
<keyword evidence="3" id="KW-0031">Aminopeptidase</keyword>
<dbReference type="Pfam" id="PF00557">
    <property type="entry name" value="Peptidase_M24"/>
    <property type="match status" value="1"/>
</dbReference>
<evidence type="ECO:0000313" key="4">
    <source>
        <dbReference type="Proteomes" id="UP000266441"/>
    </source>
</evidence>
<dbReference type="InterPro" id="IPR050659">
    <property type="entry name" value="Peptidase_M24B"/>
</dbReference>
<dbReference type="Pfam" id="PF01321">
    <property type="entry name" value="Creatinase_N"/>
    <property type="match status" value="1"/>
</dbReference>
<sequence length="390" mass="42891">MAYLNKTESESRIARVKEILESKNLDIALVYYDEFNIGNGWYLTGWCPQFESGAVLIPRSGNPLVLGGPESEPFAKLDSMITETRNFPVFMVPDEEYPNATIIDFPMLFEELNAELGSVKRVGLVGAGRMPAEGYKQIAEGFKNVTLVDITEEYVRLRYDKSPWEREQIRAAFGLADYAYDAIKDKITAGVSEIEVAAAGEYAVRSRGASGFGFSTIIGSGKRSSAVVPTASSKLLAPGELVMAGIAPKVNGYAGVVGDVIPVDGKYTSRQLDCIRYLKDAFRLTKEQLLPGKTGKEIDAPARAYFEKHNLSKYLVCPFAHTIGLHEAESPFFGPNSEDVLRPGMMVSIDVSFFGHPEFNGVRIETGYEITKNGPVALSEKMDSLFLEKE</sequence>
<dbReference type="OrthoDB" id="9806388at2"/>
<keyword evidence="3" id="KW-0378">Hydrolase</keyword>
<dbReference type="GO" id="GO:0004177">
    <property type="term" value="F:aminopeptidase activity"/>
    <property type="evidence" value="ECO:0007669"/>
    <property type="project" value="UniProtKB-KW"/>
</dbReference>
<dbReference type="PANTHER" id="PTHR46112:SF2">
    <property type="entry name" value="XAA-PRO AMINOPEPTIDASE P-RELATED"/>
    <property type="match status" value="1"/>
</dbReference>
<feature type="domain" description="Peptidase M24" evidence="1">
    <location>
        <begin position="167"/>
        <end position="372"/>
    </location>
</feature>
<protein>
    <submittedName>
        <fullName evidence="3">Aminopeptidase P family protein</fullName>
    </submittedName>
</protein>
<dbReference type="InterPro" id="IPR000587">
    <property type="entry name" value="Creatinase_N"/>
</dbReference>
<dbReference type="SUPFAM" id="SSF53092">
    <property type="entry name" value="Creatinase/prolidase N-terminal domain"/>
    <property type="match status" value="1"/>
</dbReference>
<dbReference type="AlphaFoldDB" id="A0A399D3N1"/>
<dbReference type="RefSeq" id="WP_119349945.1">
    <property type="nucleotide sequence ID" value="NZ_QWET01000007.1"/>
</dbReference>
<reference evidence="3 4" key="1">
    <citation type="journal article" date="2015" name="Int. J. Syst. Evol. Microbiol.">
        <title>Mariniphaga sediminis sp. nov., isolated from coastal sediment.</title>
        <authorList>
            <person name="Wang F.Q."/>
            <person name="Shen Q.Y."/>
            <person name="Chen G.J."/>
            <person name="Du Z.J."/>
        </authorList>
    </citation>
    <scope>NUCLEOTIDE SEQUENCE [LARGE SCALE GENOMIC DNA]</scope>
    <source>
        <strain evidence="3 4">SY21</strain>
    </source>
</reference>
<evidence type="ECO:0000259" key="2">
    <source>
        <dbReference type="Pfam" id="PF01321"/>
    </source>
</evidence>